<dbReference type="RefSeq" id="WP_199870943.1">
    <property type="nucleotide sequence ID" value="NZ_JAAGPU010000057.1"/>
</dbReference>
<dbReference type="GO" id="GO:0020037">
    <property type="term" value="F:heme binding"/>
    <property type="evidence" value="ECO:0007669"/>
    <property type="project" value="InterPro"/>
</dbReference>
<evidence type="ECO:0000259" key="4">
    <source>
        <dbReference type="PROSITE" id="PS51379"/>
    </source>
</evidence>
<dbReference type="InterPro" id="IPR045854">
    <property type="entry name" value="NO2/SO3_Rdtase_4Fe4S_sf"/>
</dbReference>
<dbReference type="AlphaFoldDB" id="A0A6M0H965"/>
<keyword evidence="1" id="KW-0479">Metal-binding</keyword>
<dbReference type="InterPro" id="IPR045169">
    <property type="entry name" value="NO2/SO3_Rdtase_4Fe4S_prot"/>
</dbReference>
<proteinExistence type="predicted"/>
<dbReference type="GO" id="GO:0016002">
    <property type="term" value="F:sulfite reductase activity"/>
    <property type="evidence" value="ECO:0007669"/>
    <property type="project" value="TreeGrafter"/>
</dbReference>
<dbReference type="GO" id="GO:0009337">
    <property type="term" value="C:sulfite reductase complex (NADPH)"/>
    <property type="evidence" value="ECO:0007669"/>
    <property type="project" value="TreeGrafter"/>
</dbReference>
<keyword evidence="6" id="KW-1185">Reference proteome</keyword>
<dbReference type="PANTHER" id="PTHR11493">
    <property type="entry name" value="SULFITE REDUCTASE [NADPH] SUBUNIT BETA-RELATED"/>
    <property type="match status" value="1"/>
</dbReference>
<evidence type="ECO:0000313" key="6">
    <source>
        <dbReference type="Proteomes" id="UP000481872"/>
    </source>
</evidence>
<dbReference type="EMBL" id="JAAGPU010000057">
    <property type="protein sequence ID" value="NEU06623.1"/>
    <property type="molecule type" value="Genomic_DNA"/>
</dbReference>
<protein>
    <recommendedName>
        <fullName evidence="4">4Fe-4S ferredoxin-type domain-containing protein</fullName>
    </recommendedName>
</protein>
<dbReference type="Gene3D" id="3.30.70.20">
    <property type="match status" value="1"/>
</dbReference>
<accession>A0A6M0H965</accession>
<dbReference type="PROSITE" id="PS51379">
    <property type="entry name" value="4FE4S_FER_2"/>
    <property type="match status" value="2"/>
</dbReference>
<keyword evidence="2" id="KW-0408">Iron</keyword>
<dbReference type="SUPFAM" id="SSF56014">
    <property type="entry name" value="Nitrite and sulphite reductase 4Fe-4S domain-like"/>
    <property type="match status" value="1"/>
</dbReference>
<evidence type="ECO:0000256" key="1">
    <source>
        <dbReference type="ARBA" id="ARBA00022723"/>
    </source>
</evidence>
<dbReference type="InterPro" id="IPR017896">
    <property type="entry name" value="4Fe4S_Fe-S-bd"/>
</dbReference>
<dbReference type="SUPFAM" id="SSF55124">
    <property type="entry name" value="Nitrite/Sulfite reductase N-terminal domain-like"/>
    <property type="match status" value="1"/>
</dbReference>
<dbReference type="Proteomes" id="UP000481872">
    <property type="component" value="Unassembled WGS sequence"/>
</dbReference>
<name>A0A6M0H965_9CLOT</name>
<dbReference type="GO" id="GO:0000103">
    <property type="term" value="P:sulfate assimilation"/>
    <property type="evidence" value="ECO:0007669"/>
    <property type="project" value="TreeGrafter"/>
</dbReference>
<dbReference type="Pfam" id="PF03460">
    <property type="entry name" value="NIR_SIR_ferr"/>
    <property type="match status" value="1"/>
</dbReference>
<dbReference type="GO" id="GO:0050311">
    <property type="term" value="F:sulfite reductase (ferredoxin) activity"/>
    <property type="evidence" value="ECO:0007669"/>
    <property type="project" value="TreeGrafter"/>
</dbReference>
<feature type="domain" description="4Fe-4S ferredoxin-type" evidence="4">
    <location>
        <begin position="154"/>
        <end position="183"/>
    </location>
</feature>
<dbReference type="SUPFAM" id="SSF54862">
    <property type="entry name" value="4Fe-4S ferredoxins"/>
    <property type="match status" value="1"/>
</dbReference>
<evidence type="ECO:0000256" key="2">
    <source>
        <dbReference type="ARBA" id="ARBA00023004"/>
    </source>
</evidence>
<gene>
    <name evidence="5" type="ORF">G3M99_17615</name>
</gene>
<organism evidence="5 6">
    <name type="scientific">Clostridium senegalense</name>
    <dbReference type="NCBI Taxonomy" id="1465809"/>
    <lineage>
        <taxon>Bacteria</taxon>
        <taxon>Bacillati</taxon>
        <taxon>Bacillota</taxon>
        <taxon>Clostridia</taxon>
        <taxon>Eubacteriales</taxon>
        <taxon>Clostridiaceae</taxon>
        <taxon>Clostridium</taxon>
    </lineage>
</organism>
<evidence type="ECO:0000313" key="5">
    <source>
        <dbReference type="EMBL" id="NEU06623.1"/>
    </source>
</evidence>
<dbReference type="Gene3D" id="3.90.480.20">
    <property type="match status" value="1"/>
</dbReference>
<dbReference type="PANTHER" id="PTHR11493:SF54">
    <property type="entry name" value="ANAEROBIC SULFITE REDUCTASE SUBUNIT C"/>
    <property type="match status" value="1"/>
</dbReference>
<comment type="caution">
    <text evidence="5">The sequence shown here is derived from an EMBL/GenBank/DDBJ whole genome shotgun (WGS) entry which is preliminary data.</text>
</comment>
<dbReference type="InterPro" id="IPR036136">
    <property type="entry name" value="Nit/Sulf_reduc_fer-like_dom_sf"/>
</dbReference>
<evidence type="ECO:0000256" key="3">
    <source>
        <dbReference type="ARBA" id="ARBA00023014"/>
    </source>
</evidence>
<dbReference type="GO" id="GO:0051536">
    <property type="term" value="F:iron-sulfur cluster binding"/>
    <property type="evidence" value="ECO:0007669"/>
    <property type="project" value="UniProtKB-KW"/>
</dbReference>
<sequence>MDKFSNLKSLGVLEQNHKDFYSIRILSNGGNFSCDELNILNEIAKIYGKEYVTLTSRCCIEIPYINKNDVSLVLDTLKKYNFTTAAMGNFVHPVTACRGTVCKNSHTNTQSIASTIQNITIGLSLPHKVTIGVIGCFNNCLKSQNNDIFIKPYSQIHIDSSKCKLCKACINKCKYNALTIVNNKINLDTKLCTDCGKCINLCNFNSISSYCDYYKIFLKINANCNYEELDISLNLNSLYTTISFILDQYSLYNFNNERFYDFANRYISNIINKLQN</sequence>
<dbReference type="GO" id="GO:0046872">
    <property type="term" value="F:metal ion binding"/>
    <property type="evidence" value="ECO:0007669"/>
    <property type="project" value="UniProtKB-KW"/>
</dbReference>
<dbReference type="Pfam" id="PF13237">
    <property type="entry name" value="Fer4_10"/>
    <property type="match status" value="1"/>
</dbReference>
<dbReference type="InterPro" id="IPR005117">
    <property type="entry name" value="NiRdtase/SiRdtase_haem-b_fer"/>
</dbReference>
<reference evidence="5 6" key="1">
    <citation type="submission" date="2020-02" db="EMBL/GenBank/DDBJ databases">
        <title>Genome assembly of a novel Clostridium senegalense strain.</title>
        <authorList>
            <person name="Gupta T.B."/>
            <person name="Jauregui R."/>
            <person name="Maclean P."/>
            <person name="Nawarathana A."/>
            <person name="Brightwell G."/>
        </authorList>
    </citation>
    <scope>NUCLEOTIDE SEQUENCE [LARGE SCALE GENOMIC DNA]</scope>
    <source>
        <strain evidence="5 6">AGRFS4</strain>
    </source>
</reference>
<keyword evidence="3" id="KW-0411">Iron-sulfur</keyword>
<feature type="domain" description="4Fe-4S ferredoxin-type" evidence="4">
    <location>
        <begin position="184"/>
        <end position="213"/>
    </location>
</feature>